<reference evidence="1" key="1">
    <citation type="submission" date="2020-11" db="EMBL/GenBank/DDBJ databases">
        <authorList>
            <person name="Tran Van P."/>
        </authorList>
    </citation>
    <scope>NUCLEOTIDE SEQUENCE</scope>
</reference>
<gene>
    <name evidence="1" type="ORF">TCEB3V08_LOCUS11912</name>
</gene>
<accession>A0A7R9HC31</accession>
<proteinExistence type="predicted"/>
<protein>
    <submittedName>
        <fullName evidence="1">Uncharacterized protein</fullName>
    </submittedName>
</protein>
<name>A0A7R9HC31_TIMCR</name>
<sequence>MRVWKEVGIKAGLPVDDVSPCEADARSHHADNESILKGGGIYASVATRDLSTRGHSAPVDHHGYCLVDLQEESTSVPAVMVAPDSPDLLEPFTEDGICLAENDWSMDYWDDGDVAPPPEIDDSIRSQTGVTSVWGYNDILAEIKLLDRLICTPETHDSVQAPLGSQAVVTAVILGITMFWQNSSC</sequence>
<dbReference type="EMBL" id="OC324102">
    <property type="protein sequence ID" value="CAD7413884.1"/>
    <property type="molecule type" value="Genomic_DNA"/>
</dbReference>
<organism evidence="1">
    <name type="scientific">Timema cristinae</name>
    <name type="common">Walking stick</name>
    <dbReference type="NCBI Taxonomy" id="61476"/>
    <lineage>
        <taxon>Eukaryota</taxon>
        <taxon>Metazoa</taxon>
        <taxon>Ecdysozoa</taxon>
        <taxon>Arthropoda</taxon>
        <taxon>Hexapoda</taxon>
        <taxon>Insecta</taxon>
        <taxon>Pterygota</taxon>
        <taxon>Neoptera</taxon>
        <taxon>Polyneoptera</taxon>
        <taxon>Phasmatodea</taxon>
        <taxon>Timematodea</taxon>
        <taxon>Timematoidea</taxon>
        <taxon>Timematidae</taxon>
        <taxon>Timema</taxon>
    </lineage>
</organism>
<evidence type="ECO:0000313" key="1">
    <source>
        <dbReference type="EMBL" id="CAD7413884.1"/>
    </source>
</evidence>
<dbReference type="AlphaFoldDB" id="A0A7R9HC31"/>